<evidence type="ECO:0000256" key="3">
    <source>
        <dbReference type="ARBA" id="ARBA00022448"/>
    </source>
</evidence>
<evidence type="ECO:0000256" key="8">
    <source>
        <dbReference type="SAM" id="SignalP"/>
    </source>
</evidence>
<dbReference type="GO" id="GO:0007155">
    <property type="term" value="P:cell adhesion"/>
    <property type="evidence" value="ECO:0007669"/>
    <property type="project" value="InterPro"/>
</dbReference>
<feature type="signal peptide" evidence="8">
    <location>
        <begin position="1"/>
        <end position="27"/>
    </location>
</feature>
<dbReference type="SUPFAM" id="SSF53807">
    <property type="entry name" value="Helical backbone' metal receptor"/>
    <property type="match status" value="1"/>
</dbReference>
<keyword evidence="4" id="KW-0479">Metal-binding</keyword>
<dbReference type="GO" id="GO:0046872">
    <property type="term" value="F:metal ion binding"/>
    <property type="evidence" value="ECO:0007669"/>
    <property type="project" value="UniProtKB-KW"/>
</dbReference>
<dbReference type="GO" id="GO:0030001">
    <property type="term" value="P:metal ion transport"/>
    <property type="evidence" value="ECO:0007669"/>
    <property type="project" value="InterPro"/>
</dbReference>
<evidence type="ECO:0000256" key="7">
    <source>
        <dbReference type="SAM" id="MobiDB-lite"/>
    </source>
</evidence>
<dbReference type="AlphaFoldDB" id="A0A931I321"/>
<proteinExistence type="inferred from homology"/>
<name>A0A931I321_9HYPH</name>
<evidence type="ECO:0000256" key="2">
    <source>
        <dbReference type="ARBA" id="ARBA00011028"/>
    </source>
</evidence>
<accession>A0A931I321</accession>
<organism evidence="9 10">
    <name type="scientific">Methylobrevis albus</name>
    <dbReference type="NCBI Taxonomy" id="2793297"/>
    <lineage>
        <taxon>Bacteria</taxon>
        <taxon>Pseudomonadati</taxon>
        <taxon>Pseudomonadota</taxon>
        <taxon>Alphaproteobacteria</taxon>
        <taxon>Hyphomicrobiales</taxon>
        <taxon>Pleomorphomonadaceae</taxon>
        <taxon>Methylobrevis</taxon>
    </lineage>
</organism>
<dbReference type="PROSITE" id="PS51257">
    <property type="entry name" value="PROKAR_LIPOPROTEIN"/>
    <property type="match status" value="1"/>
</dbReference>
<reference evidence="9" key="1">
    <citation type="submission" date="2020-12" db="EMBL/GenBank/DDBJ databases">
        <title>Methylobrevis albus sp. nov., isolated from fresh water lack sediment.</title>
        <authorList>
            <person name="Zou Q."/>
        </authorList>
    </citation>
    <scope>NUCLEOTIDE SEQUENCE</scope>
    <source>
        <strain evidence="9">L22</strain>
    </source>
</reference>
<keyword evidence="3 6" id="KW-0813">Transport</keyword>
<dbReference type="Gene3D" id="3.40.50.1980">
    <property type="entry name" value="Nitrogenase molybdenum iron protein domain"/>
    <property type="match status" value="3"/>
</dbReference>
<sequence>MTLLQRTLASVAPLAIAACLAAGPAAAAEKLNVVASFSILGDMASRVGGDRVAVTTLVGPDGDAHVFQPAPADAKRLADADLIVINGLGFEGWLPRLIEAAGIDVPIAVATSGITQIPNEEDDHGGAEPEGHDHDHAAEGEAAHAGHDHDDAEPAGHDHDDAEPAGHDHDHDHAAEGEAAAEEHGHDHGAFDPHGWQNLANGAIYADNIAEGLCAIDNDDCDGFKANAAAYRAEIEALDADIRARVAAVPEARRIVITSHDAFGYFADAYGIKVIAPQGVSTDAEASAADVANLIRQIRETGAKALFVENIADPRLIEQIASETGVVIGGRLYSDALSPPDGPAPTYLAMIRHNAELMFTAMAAE</sequence>
<feature type="compositionally biased region" description="Basic and acidic residues" evidence="7">
    <location>
        <begin position="141"/>
        <end position="191"/>
    </location>
</feature>
<evidence type="ECO:0000256" key="6">
    <source>
        <dbReference type="RuleBase" id="RU003512"/>
    </source>
</evidence>
<gene>
    <name evidence="9" type="ORF">I5731_15990</name>
</gene>
<evidence type="ECO:0000313" key="9">
    <source>
        <dbReference type="EMBL" id="MBH0239325.1"/>
    </source>
</evidence>
<dbReference type="InterPro" id="IPR006127">
    <property type="entry name" value="ZnuA-like"/>
</dbReference>
<dbReference type="InterPro" id="IPR006128">
    <property type="entry name" value="Lipoprotein_PsaA-like"/>
</dbReference>
<dbReference type="EMBL" id="JADZLT010000054">
    <property type="protein sequence ID" value="MBH0239325.1"/>
    <property type="molecule type" value="Genomic_DNA"/>
</dbReference>
<keyword evidence="5 8" id="KW-0732">Signal</keyword>
<dbReference type="Pfam" id="PF01297">
    <property type="entry name" value="ZnuA"/>
    <property type="match status" value="1"/>
</dbReference>
<dbReference type="InterPro" id="IPR050492">
    <property type="entry name" value="Bact_metal-bind_prot9"/>
</dbReference>
<dbReference type="PANTHER" id="PTHR42953:SF1">
    <property type="entry name" value="METAL-BINDING PROTEIN HI_0362-RELATED"/>
    <property type="match status" value="1"/>
</dbReference>
<dbReference type="GO" id="GO:0030313">
    <property type="term" value="C:cell envelope"/>
    <property type="evidence" value="ECO:0007669"/>
    <property type="project" value="UniProtKB-SubCell"/>
</dbReference>
<evidence type="ECO:0000313" key="10">
    <source>
        <dbReference type="Proteomes" id="UP000631694"/>
    </source>
</evidence>
<dbReference type="PANTHER" id="PTHR42953">
    <property type="entry name" value="HIGH-AFFINITY ZINC UPTAKE SYSTEM PROTEIN ZNUA-RELATED"/>
    <property type="match status" value="1"/>
</dbReference>
<protein>
    <submittedName>
        <fullName evidence="9">Zinc ABC transporter substrate-binding protein</fullName>
    </submittedName>
</protein>
<dbReference type="PRINTS" id="PR00691">
    <property type="entry name" value="ADHESINB"/>
</dbReference>
<comment type="similarity">
    <text evidence="2 6">Belongs to the bacterial solute-binding protein 9 family.</text>
</comment>
<comment type="caution">
    <text evidence="9">The sequence shown here is derived from an EMBL/GenBank/DDBJ whole genome shotgun (WGS) entry which is preliminary data.</text>
</comment>
<dbReference type="RefSeq" id="WP_197312413.1">
    <property type="nucleotide sequence ID" value="NZ_JADZLT010000054.1"/>
</dbReference>
<feature type="chain" id="PRO_5038124767" evidence="8">
    <location>
        <begin position="28"/>
        <end position="365"/>
    </location>
</feature>
<evidence type="ECO:0000256" key="4">
    <source>
        <dbReference type="ARBA" id="ARBA00022723"/>
    </source>
</evidence>
<dbReference type="PRINTS" id="PR00690">
    <property type="entry name" value="ADHESNFAMILY"/>
</dbReference>
<comment type="subcellular location">
    <subcellularLocation>
        <location evidence="1">Cell envelope</location>
    </subcellularLocation>
</comment>
<evidence type="ECO:0000256" key="1">
    <source>
        <dbReference type="ARBA" id="ARBA00004196"/>
    </source>
</evidence>
<evidence type="ECO:0000256" key="5">
    <source>
        <dbReference type="ARBA" id="ARBA00022729"/>
    </source>
</evidence>
<dbReference type="InterPro" id="IPR006129">
    <property type="entry name" value="AdhesinB"/>
</dbReference>
<dbReference type="Proteomes" id="UP000631694">
    <property type="component" value="Unassembled WGS sequence"/>
</dbReference>
<keyword evidence="10" id="KW-1185">Reference proteome</keyword>
<feature type="region of interest" description="Disordered" evidence="7">
    <location>
        <begin position="141"/>
        <end position="194"/>
    </location>
</feature>